<dbReference type="RefSeq" id="WP_209772699.1">
    <property type="nucleotide sequence ID" value="NZ_JAGGLO010000002.1"/>
</dbReference>
<accession>A0ABS7YXS9</accession>
<gene>
    <name evidence="1" type="ORF">LDJ82_04860</name>
</gene>
<dbReference type="Proteomes" id="UP001198374">
    <property type="component" value="Unassembled WGS sequence"/>
</dbReference>
<reference evidence="2" key="1">
    <citation type="submission" date="2023-07" db="EMBL/GenBank/DDBJ databases">
        <title>FDA dAtabase for Regulatory Grade micrObial Sequences (FDA-ARGOS): Supporting development and validation of Infectious Disease Dx tests.</title>
        <authorList>
            <person name="Sproer C."/>
            <person name="Gronow S."/>
            <person name="Severitt S."/>
            <person name="Schroder I."/>
            <person name="Tallon L."/>
            <person name="Sadzewicz L."/>
            <person name="Zhao X."/>
            <person name="Boylan J."/>
            <person name="Ott S."/>
            <person name="Bowen H."/>
            <person name="Vavikolanu K."/>
            <person name="Hazen T."/>
            <person name="Aluvathingal J."/>
            <person name="Nadendla S."/>
            <person name="Lowell S."/>
            <person name="Myers T."/>
            <person name="Yan Y."/>
        </authorList>
    </citation>
    <scope>NUCLEOTIDE SEQUENCE [LARGE SCALE GENOMIC DNA]</scope>
    <source>
        <strain evidence="2">FDAARGOS_1538</strain>
    </source>
</reference>
<sequence length="89" mass="10562">MQNNIFNLKQLGNLDFTMEIQNNDYIELGYKIGDYLFFKYCDNNNLSNDDIVFVENRLDQKYIAKRFSEISDSKDYRIVAKAIGVYKKI</sequence>
<keyword evidence="2" id="KW-1185">Reference proteome</keyword>
<evidence type="ECO:0000313" key="2">
    <source>
        <dbReference type="Proteomes" id="UP001198374"/>
    </source>
</evidence>
<organism evidence="1 2">
    <name type="scientific">Anaerococcus degeneri</name>
    <dbReference type="NCBI Taxonomy" id="361500"/>
    <lineage>
        <taxon>Bacteria</taxon>
        <taxon>Bacillati</taxon>
        <taxon>Bacillota</taxon>
        <taxon>Tissierellia</taxon>
        <taxon>Tissierellales</taxon>
        <taxon>Peptoniphilaceae</taxon>
        <taxon>Anaerococcus</taxon>
    </lineage>
</organism>
<evidence type="ECO:0008006" key="3">
    <source>
        <dbReference type="Google" id="ProtNLM"/>
    </source>
</evidence>
<name>A0ABS7YXS9_9FIRM</name>
<comment type="caution">
    <text evidence="1">The sequence shown here is derived from an EMBL/GenBank/DDBJ whole genome shotgun (WGS) entry which is preliminary data.</text>
</comment>
<dbReference type="EMBL" id="JAIWIY010000001">
    <property type="protein sequence ID" value="MCA2096245.1"/>
    <property type="molecule type" value="Genomic_DNA"/>
</dbReference>
<evidence type="ECO:0000313" key="1">
    <source>
        <dbReference type="EMBL" id="MCA2096245.1"/>
    </source>
</evidence>
<proteinExistence type="predicted"/>
<protein>
    <recommendedName>
        <fullName evidence="3">Peptidase S24/S26A/S26B/S26C domain-containing protein</fullName>
    </recommendedName>
</protein>